<feature type="region of interest" description="Disordered" evidence="1">
    <location>
        <begin position="265"/>
        <end position="296"/>
    </location>
</feature>
<accession>A0A6A4GHC2</accession>
<reference evidence="2" key="1">
    <citation type="journal article" date="2019" name="Environ. Microbiol.">
        <title>Fungal ecological strategies reflected in gene transcription - a case study of two litter decomposers.</title>
        <authorList>
            <person name="Barbi F."/>
            <person name="Kohler A."/>
            <person name="Barry K."/>
            <person name="Baskaran P."/>
            <person name="Daum C."/>
            <person name="Fauchery L."/>
            <person name="Ihrmark K."/>
            <person name="Kuo A."/>
            <person name="LaButti K."/>
            <person name="Lipzen A."/>
            <person name="Morin E."/>
            <person name="Grigoriev I.V."/>
            <person name="Henrissat B."/>
            <person name="Lindahl B."/>
            <person name="Martin F."/>
        </authorList>
    </citation>
    <scope>NUCLEOTIDE SEQUENCE</scope>
    <source>
        <strain evidence="2">JB14</strain>
    </source>
</reference>
<feature type="compositionally biased region" description="Basic and acidic residues" evidence="1">
    <location>
        <begin position="191"/>
        <end position="204"/>
    </location>
</feature>
<feature type="compositionally biased region" description="Basic and acidic residues" evidence="1">
    <location>
        <begin position="143"/>
        <end position="159"/>
    </location>
</feature>
<evidence type="ECO:0000313" key="3">
    <source>
        <dbReference type="Proteomes" id="UP000799118"/>
    </source>
</evidence>
<dbReference type="Proteomes" id="UP000799118">
    <property type="component" value="Unassembled WGS sequence"/>
</dbReference>
<proteinExistence type="predicted"/>
<feature type="compositionally biased region" description="Basic and acidic residues" evidence="1">
    <location>
        <begin position="74"/>
        <end position="98"/>
    </location>
</feature>
<name>A0A6A4GHC2_9AGAR</name>
<protein>
    <submittedName>
        <fullName evidence="2">Uncharacterized protein</fullName>
    </submittedName>
</protein>
<feature type="compositionally biased region" description="Low complexity" evidence="1">
    <location>
        <begin position="174"/>
        <end position="188"/>
    </location>
</feature>
<feature type="compositionally biased region" description="Basic residues" evidence="1">
    <location>
        <begin position="99"/>
        <end position="113"/>
    </location>
</feature>
<dbReference type="EMBL" id="ML770050">
    <property type="protein sequence ID" value="KAE9384966.1"/>
    <property type="molecule type" value="Genomic_DNA"/>
</dbReference>
<dbReference type="AlphaFoldDB" id="A0A6A4GHC2"/>
<feature type="region of interest" description="Disordered" evidence="1">
    <location>
        <begin position="74"/>
        <end position="204"/>
    </location>
</feature>
<keyword evidence="3" id="KW-1185">Reference proteome</keyword>
<feature type="compositionally biased region" description="Basic residues" evidence="1">
    <location>
        <begin position="286"/>
        <end position="296"/>
    </location>
</feature>
<sequence>MLPTVTSTKTTAKLIAEMATTLKTLRQKEAKEKAQEEAERREKEEAERKVEEQWKAKARFNKLYFKTLAKAEVVRKEKEKQEAERKAREKRDEAERKAQAKKKKEIKERRKRLAAAADRHVSALDSVASTMVDAHPPKKIKKSKEVINSKDKERTEPKTKHTAGKRKQDAVGGDPSNSDPNANGSNDNADNDDKPASKKPKMEVCKRCATQKEACVPASGSSSVCARCMQAKVACSLSGKLKKKGELEAGDLLSQLLRQILSRMLEPKDESGEATENEKDEEEKKRRVKEGKKKAP</sequence>
<organism evidence="2 3">
    <name type="scientific">Gymnopus androsaceus JB14</name>
    <dbReference type="NCBI Taxonomy" id="1447944"/>
    <lineage>
        <taxon>Eukaryota</taxon>
        <taxon>Fungi</taxon>
        <taxon>Dikarya</taxon>
        <taxon>Basidiomycota</taxon>
        <taxon>Agaricomycotina</taxon>
        <taxon>Agaricomycetes</taxon>
        <taxon>Agaricomycetidae</taxon>
        <taxon>Agaricales</taxon>
        <taxon>Marasmiineae</taxon>
        <taxon>Omphalotaceae</taxon>
        <taxon>Gymnopus</taxon>
    </lineage>
</organism>
<feature type="compositionally biased region" description="Acidic residues" evidence="1">
    <location>
        <begin position="272"/>
        <end position="281"/>
    </location>
</feature>
<evidence type="ECO:0000256" key="1">
    <source>
        <dbReference type="SAM" id="MobiDB-lite"/>
    </source>
</evidence>
<gene>
    <name evidence="2" type="ORF">BT96DRAFT_1007515</name>
</gene>
<evidence type="ECO:0000313" key="2">
    <source>
        <dbReference type="EMBL" id="KAE9384966.1"/>
    </source>
</evidence>
<feature type="region of interest" description="Disordered" evidence="1">
    <location>
        <begin position="26"/>
        <end position="52"/>
    </location>
</feature>